<feature type="transmembrane region" description="Helical" evidence="1">
    <location>
        <begin position="6"/>
        <end position="30"/>
    </location>
</feature>
<protein>
    <submittedName>
        <fullName evidence="2">ATP synthase F0 subunit 8</fullName>
    </submittedName>
</protein>
<keyword evidence="1" id="KW-1133">Transmembrane helix</keyword>
<proteinExistence type="predicted"/>
<gene>
    <name evidence="2" type="primary">atp8</name>
</gene>
<keyword evidence="1" id="KW-0472">Membrane</keyword>
<organism evidence="2">
    <name type="scientific">Metacrangonyx sp. n. DJ2019</name>
    <dbReference type="NCBI Taxonomy" id="2606684"/>
    <lineage>
        <taxon>Eukaryota</taxon>
        <taxon>Metazoa</taxon>
        <taxon>Ecdysozoa</taxon>
        <taxon>Arthropoda</taxon>
        <taxon>Crustacea</taxon>
        <taxon>Multicrustacea</taxon>
        <taxon>Malacostraca</taxon>
        <taxon>Eumalacostraca</taxon>
        <taxon>Peracarida</taxon>
        <taxon>Amphipoda</taxon>
        <taxon>Senticaudata</taxon>
        <taxon>Hadziida</taxon>
        <taxon>Hadzioidea</taxon>
        <taxon>Metacrangonyctidae</taxon>
        <taxon>Metacrangonyx</taxon>
    </lineage>
</organism>
<sequence>MPQMAPSLWLIIYLFMVFMIFLVSDNLFFFNKVILPVKSYPIFNSTMSIMWQ</sequence>
<accession>A0A5C0Q028</accession>
<evidence type="ECO:0000313" key="2">
    <source>
        <dbReference type="EMBL" id="QEJ81955.1"/>
    </source>
</evidence>
<reference evidence="2" key="1">
    <citation type="journal article" date="2019" name="Mol. Phylogenet. Evol.">
        <title>The age and diversification of metacrangonyctid subterranean amphipod crustaceans revisited.</title>
        <authorList>
            <person name="Pons J."/>
            <person name="Jurado-Rivera J.A."/>
            <person name="Jaume D."/>
            <person name="Vonk R."/>
            <person name="Bauza-Ribot M.M."/>
            <person name="Juan C."/>
        </authorList>
    </citation>
    <scope>NUCLEOTIDE SEQUENCE</scope>
</reference>
<geneLocation type="mitochondrion" evidence="2"/>
<evidence type="ECO:0000256" key="1">
    <source>
        <dbReference type="SAM" id="Phobius"/>
    </source>
</evidence>
<name>A0A5C0Q028_9CRUS</name>
<keyword evidence="2" id="KW-0496">Mitochondrion</keyword>
<dbReference type="EMBL" id="MN124287">
    <property type="protein sequence ID" value="QEJ81955.1"/>
    <property type="molecule type" value="Genomic_DNA"/>
</dbReference>
<dbReference type="AlphaFoldDB" id="A0A5C0Q028"/>
<keyword evidence="1" id="KW-0812">Transmembrane</keyword>